<feature type="domain" description="Thioesterase" evidence="8">
    <location>
        <begin position="47"/>
        <end position="121"/>
    </location>
</feature>
<reference evidence="10" key="2">
    <citation type="submission" date="2025-08" db="UniProtKB">
        <authorList>
            <consortium name="RefSeq"/>
        </authorList>
    </citation>
    <scope>IDENTIFICATION</scope>
    <source>
        <tissue evidence="10">Young leaves</tissue>
    </source>
</reference>
<sequence>MTTSPAPSKTAEIDAALHAFGFEVDVLSPDRVTGRLKVTESCCQPFKVLHGGVSALISEGLASIGAHMASGFRRVAGIQLSINHHRSATVGDLVFGQATPIHAGRTVQVWEICLWKLDPVTSEKTILLSSSRVTLLTNLPVPESAKDAGDALKKYAKL</sequence>
<dbReference type="NCBIfam" id="TIGR00369">
    <property type="entry name" value="unchar_dom_1"/>
    <property type="match status" value="1"/>
</dbReference>
<dbReference type="PANTHER" id="PTHR43240:SF5">
    <property type="entry name" value="1,4-DIHYDROXY-2-NAPHTHOYL-COA THIOESTERASE 1"/>
    <property type="match status" value="1"/>
</dbReference>
<evidence type="ECO:0000259" key="8">
    <source>
        <dbReference type="Pfam" id="PF03061"/>
    </source>
</evidence>
<evidence type="ECO:0000313" key="10">
    <source>
        <dbReference type="RefSeq" id="XP_008777473.2"/>
    </source>
</evidence>
<gene>
    <name evidence="10" type="primary">LOC103697400</name>
</gene>
<dbReference type="GO" id="GO:0005777">
    <property type="term" value="C:peroxisome"/>
    <property type="evidence" value="ECO:0007669"/>
    <property type="project" value="UniProtKB-SubCell"/>
</dbReference>
<dbReference type="AlphaFoldDB" id="A0A8B7BI88"/>
<evidence type="ECO:0000256" key="4">
    <source>
        <dbReference type="ARBA" id="ARBA00060572"/>
    </source>
</evidence>
<dbReference type="RefSeq" id="XP_008777473.2">
    <property type="nucleotide sequence ID" value="XM_008779251.3"/>
</dbReference>
<dbReference type="SUPFAM" id="SSF54637">
    <property type="entry name" value="Thioesterase/thiol ester dehydrase-isomerase"/>
    <property type="match status" value="1"/>
</dbReference>
<dbReference type="CDD" id="cd03443">
    <property type="entry name" value="PaaI_thioesterase"/>
    <property type="match status" value="1"/>
</dbReference>
<comment type="subcellular location">
    <subcellularLocation>
        <location evidence="1">Peroxisome</location>
    </subcellularLocation>
</comment>
<evidence type="ECO:0000313" key="9">
    <source>
        <dbReference type="Proteomes" id="UP000228380"/>
    </source>
</evidence>
<dbReference type="Proteomes" id="UP000228380">
    <property type="component" value="Chromosome 16"/>
</dbReference>
<comment type="pathway">
    <text evidence="5">Quinol/quinone metabolism; 1,4-dihydroxy-2-naphthoate biosynthesis; 1,4-dihydroxy-2-naphthoate from chorismate: step 7/7.</text>
</comment>
<keyword evidence="3" id="KW-0576">Peroxisome</keyword>
<evidence type="ECO:0000256" key="6">
    <source>
        <dbReference type="ARBA" id="ARBA00061187"/>
    </source>
</evidence>
<dbReference type="KEGG" id="pda:103697400"/>
<comment type="subunit">
    <text evidence="7">Homotetramers.</text>
</comment>
<dbReference type="FunFam" id="3.10.129.10:FF:000048">
    <property type="entry name" value="14-dihydroxy-2-naphthoyl-CoA thioesterase 1"/>
    <property type="match status" value="1"/>
</dbReference>
<evidence type="ECO:0000256" key="1">
    <source>
        <dbReference type="ARBA" id="ARBA00004275"/>
    </source>
</evidence>
<dbReference type="GO" id="GO:0061522">
    <property type="term" value="F:1,4-dihydroxy-2-naphthoyl-CoA thioesterase activity"/>
    <property type="evidence" value="ECO:0007669"/>
    <property type="project" value="TreeGrafter"/>
</dbReference>
<comment type="similarity">
    <text evidence="6">Belongs to the 4-hydroxybenzoyl-CoA thioesterase family. DHNA-CoA hydrolase subfamily.</text>
</comment>
<name>A0A8B7BI88_PHODC</name>
<organism evidence="9 10">
    <name type="scientific">Phoenix dactylifera</name>
    <name type="common">Date palm</name>
    <dbReference type="NCBI Taxonomy" id="42345"/>
    <lineage>
        <taxon>Eukaryota</taxon>
        <taxon>Viridiplantae</taxon>
        <taxon>Streptophyta</taxon>
        <taxon>Embryophyta</taxon>
        <taxon>Tracheophyta</taxon>
        <taxon>Spermatophyta</taxon>
        <taxon>Magnoliopsida</taxon>
        <taxon>Liliopsida</taxon>
        <taxon>Arecaceae</taxon>
        <taxon>Coryphoideae</taxon>
        <taxon>Phoeniceae</taxon>
        <taxon>Phoenix</taxon>
    </lineage>
</organism>
<comment type="pathway">
    <text evidence="4">Cofactor biosynthesis; phylloquinone biosynthesis.</text>
</comment>
<protein>
    <submittedName>
        <fullName evidence="10">1,4-dihydroxy-2-naphthoyl-CoA thioesterase 1-like</fullName>
    </submittedName>
</protein>
<dbReference type="Pfam" id="PF03061">
    <property type="entry name" value="4HBT"/>
    <property type="match status" value="1"/>
</dbReference>
<reference evidence="9" key="1">
    <citation type="journal article" date="2019" name="Nat. Commun.">
        <title>Genome-wide association mapping of date palm fruit traits.</title>
        <authorList>
            <person name="Hazzouri K.M."/>
            <person name="Gros-Balthazard M."/>
            <person name="Flowers J.M."/>
            <person name="Copetti D."/>
            <person name="Lemansour A."/>
            <person name="Lebrun M."/>
            <person name="Masmoudi K."/>
            <person name="Ferrand S."/>
            <person name="Dhar M.I."/>
            <person name="Fresquez Z.A."/>
            <person name="Rosas U."/>
            <person name="Zhang J."/>
            <person name="Talag J."/>
            <person name="Lee S."/>
            <person name="Kudrna D."/>
            <person name="Powell R.F."/>
            <person name="Leitch I.J."/>
            <person name="Krueger R.R."/>
            <person name="Wing R.A."/>
            <person name="Amiri K.M.A."/>
            <person name="Purugganan M.D."/>
        </authorList>
    </citation>
    <scope>NUCLEOTIDE SEQUENCE [LARGE SCALE GENOMIC DNA]</scope>
    <source>
        <strain evidence="9">cv. Khalas</strain>
    </source>
</reference>
<evidence type="ECO:0000256" key="2">
    <source>
        <dbReference type="ARBA" id="ARBA00022801"/>
    </source>
</evidence>
<keyword evidence="9" id="KW-1185">Reference proteome</keyword>
<dbReference type="InterPro" id="IPR006683">
    <property type="entry name" value="Thioestr_dom"/>
</dbReference>
<dbReference type="InterPro" id="IPR029069">
    <property type="entry name" value="HotDog_dom_sf"/>
</dbReference>
<proteinExistence type="inferred from homology"/>
<dbReference type="GeneID" id="103697400"/>
<accession>A0A8B7BI88</accession>
<dbReference type="GO" id="GO:0042372">
    <property type="term" value="P:phylloquinone biosynthetic process"/>
    <property type="evidence" value="ECO:0007669"/>
    <property type="project" value="TreeGrafter"/>
</dbReference>
<keyword evidence="2" id="KW-0378">Hydrolase</keyword>
<evidence type="ECO:0000256" key="5">
    <source>
        <dbReference type="ARBA" id="ARBA00060586"/>
    </source>
</evidence>
<dbReference type="PANTHER" id="PTHR43240">
    <property type="entry name" value="1,4-DIHYDROXY-2-NAPHTHOYL-COA THIOESTERASE 1"/>
    <property type="match status" value="1"/>
</dbReference>
<evidence type="ECO:0000256" key="3">
    <source>
        <dbReference type="ARBA" id="ARBA00023140"/>
    </source>
</evidence>
<dbReference type="Gene3D" id="3.10.129.10">
    <property type="entry name" value="Hotdog Thioesterase"/>
    <property type="match status" value="1"/>
</dbReference>
<dbReference type="InterPro" id="IPR003736">
    <property type="entry name" value="PAAI_dom"/>
</dbReference>
<evidence type="ECO:0000256" key="7">
    <source>
        <dbReference type="ARBA" id="ARBA00066058"/>
    </source>
</evidence>
<dbReference type="OrthoDB" id="46529at2759"/>